<dbReference type="EMBL" id="CP045119">
    <property type="protein sequence ID" value="QIN82849.1"/>
    <property type="molecule type" value="Genomic_DNA"/>
</dbReference>
<proteinExistence type="predicted"/>
<accession>A0A6G8Q8S5</accession>
<dbReference type="PANTHER" id="PTHR36111:SF2">
    <property type="entry name" value="INNER MEMBRANE PROTEIN"/>
    <property type="match status" value="1"/>
</dbReference>
<dbReference type="InterPro" id="IPR007563">
    <property type="entry name" value="DUF554"/>
</dbReference>
<dbReference type="Pfam" id="PF04474">
    <property type="entry name" value="DUF554"/>
    <property type="match status" value="1"/>
</dbReference>
<dbReference type="PANTHER" id="PTHR36111">
    <property type="entry name" value="INNER MEMBRANE PROTEIN-RELATED"/>
    <property type="match status" value="1"/>
</dbReference>
<keyword evidence="1" id="KW-0812">Transmembrane</keyword>
<feature type="transmembrane region" description="Helical" evidence="1">
    <location>
        <begin position="240"/>
        <end position="260"/>
    </location>
</feature>
<reference evidence="2 3" key="1">
    <citation type="submission" date="2019-10" db="EMBL/GenBank/DDBJ databases">
        <title>Rubrobacter sp nov SCSIO 52090 isolated from a deep-sea sediment in the South China Sea.</title>
        <authorList>
            <person name="Chen R.W."/>
        </authorList>
    </citation>
    <scope>NUCLEOTIDE SEQUENCE [LARGE SCALE GENOMIC DNA]</scope>
    <source>
        <strain evidence="2 3">SCSIO 52909</strain>
    </source>
</reference>
<organism evidence="2 3">
    <name type="scientific">Rubrobacter tropicus</name>
    <dbReference type="NCBI Taxonomy" id="2653851"/>
    <lineage>
        <taxon>Bacteria</taxon>
        <taxon>Bacillati</taxon>
        <taxon>Actinomycetota</taxon>
        <taxon>Rubrobacteria</taxon>
        <taxon>Rubrobacterales</taxon>
        <taxon>Rubrobacteraceae</taxon>
        <taxon>Rubrobacter</taxon>
    </lineage>
</organism>
<keyword evidence="1" id="KW-0472">Membrane</keyword>
<feature type="transmembrane region" description="Helical" evidence="1">
    <location>
        <begin position="214"/>
        <end position="234"/>
    </location>
</feature>
<keyword evidence="3" id="KW-1185">Reference proteome</keyword>
<feature type="transmembrane region" description="Helical" evidence="1">
    <location>
        <begin position="171"/>
        <end position="194"/>
    </location>
</feature>
<dbReference type="Proteomes" id="UP000501452">
    <property type="component" value="Chromosome"/>
</dbReference>
<feature type="transmembrane region" description="Helical" evidence="1">
    <location>
        <begin position="132"/>
        <end position="151"/>
    </location>
</feature>
<dbReference type="KEGG" id="rub:GBA63_09455"/>
<gene>
    <name evidence="2" type="ORF">GBA63_09455</name>
</gene>
<name>A0A6G8Q8S5_9ACTN</name>
<feature type="transmembrane region" description="Helical" evidence="1">
    <location>
        <begin position="66"/>
        <end position="83"/>
    </location>
</feature>
<evidence type="ECO:0000313" key="3">
    <source>
        <dbReference type="Proteomes" id="UP000501452"/>
    </source>
</evidence>
<keyword evidence="1" id="KW-1133">Transmembrane helix</keyword>
<feature type="transmembrane region" description="Helical" evidence="1">
    <location>
        <begin position="89"/>
        <end position="111"/>
    </location>
</feature>
<evidence type="ECO:0000313" key="2">
    <source>
        <dbReference type="EMBL" id="QIN82849.1"/>
    </source>
</evidence>
<protein>
    <submittedName>
        <fullName evidence="2">DUF554 family protein</fullName>
    </submittedName>
</protein>
<evidence type="ECO:0000256" key="1">
    <source>
        <dbReference type="SAM" id="Phobius"/>
    </source>
</evidence>
<sequence length="262" mass="27353">MTRRIIQRARPPFFRRVSVARRVYPNLILQSVLGLGTAINVVAVLAGGGIGTLAGARLPEKMRLTAMQAIGIVTLLVGVANFLEFDNPLIPLVSVVAGLVVGEVLGIEDGLKRFGDYLEKRFSKGESPVSRAFVTTSLLFCVGPLTVIGSLEDGLRGDYGLLALKSGLDFIAALTFASVLGWGVLLSAGTVLVVQGSLTLGAGFIEPFVTDAMISAATATGGVLIVGLGLGLLNLKQVRVGNMLPSLLFAPLLVAAAPLWPF</sequence>
<feature type="transmembrane region" description="Helical" evidence="1">
    <location>
        <begin position="27"/>
        <end position="54"/>
    </location>
</feature>
<dbReference type="AlphaFoldDB" id="A0A6G8Q8S5"/>